<protein>
    <recommendedName>
        <fullName evidence="4">K Homology domain-containing protein</fullName>
    </recommendedName>
</protein>
<dbReference type="Gene3D" id="3.30.1370.10">
    <property type="entry name" value="K Homology domain, type 1"/>
    <property type="match status" value="1"/>
</dbReference>
<evidence type="ECO:0000259" key="4">
    <source>
        <dbReference type="SMART" id="SM00322"/>
    </source>
</evidence>
<dbReference type="CDD" id="cd22435">
    <property type="entry name" value="KH-I_NOVA_rpt1"/>
    <property type="match status" value="1"/>
</dbReference>
<dbReference type="EMBL" id="UYRU01042000">
    <property type="protein sequence ID" value="VDK71871.1"/>
    <property type="molecule type" value="Genomic_DNA"/>
</dbReference>
<evidence type="ECO:0000256" key="2">
    <source>
        <dbReference type="PROSITE-ProRule" id="PRU00117"/>
    </source>
</evidence>
<feature type="domain" description="K Homology" evidence="4">
    <location>
        <begin position="31"/>
        <end position="104"/>
    </location>
</feature>
<keyword evidence="6" id="KW-1185">Reference proteome</keyword>
<accession>A0A3P6U5B0</accession>
<dbReference type="AlphaFoldDB" id="A0A3P6U5B0"/>
<dbReference type="GO" id="GO:0003723">
    <property type="term" value="F:RNA binding"/>
    <property type="evidence" value="ECO:0007669"/>
    <property type="project" value="UniProtKB-UniRule"/>
</dbReference>
<keyword evidence="3" id="KW-0812">Transmembrane</keyword>
<keyword evidence="2" id="KW-0694">RNA-binding</keyword>
<keyword evidence="1" id="KW-0677">Repeat</keyword>
<name>A0A3P6U5B0_DIBLA</name>
<keyword evidence="3" id="KW-0472">Membrane</keyword>
<dbReference type="InterPro" id="IPR047275">
    <property type="entry name" value="KH-I_NOVA_rpt1"/>
</dbReference>
<dbReference type="Proteomes" id="UP000281553">
    <property type="component" value="Unassembled WGS sequence"/>
</dbReference>
<reference evidence="5 6" key="1">
    <citation type="submission" date="2018-11" db="EMBL/GenBank/DDBJ databases">
        <authorList>
            <consortium name="Pathogen Informatics"/>
        </authorList>
    </citation>
    <scope>NUCLEOTIDE SEQUENCE [LARGE SCALE GENOMIC DNA]</scope>
</reference>
<dbReference type="SMART" id="SM00322">
    <property type="entry name" value="KH"/>
    <property type="match status" value="1"/>
</dbReference>
<feature type="transmembrane region" description="Helical" evidence="3">
    <location>
        <begin position="12"/>
        <end position="30"/>
    </location>
</feature>
<dbReference type="Pfam" id="PF00013">
    <property type="entry name" value="KH_1"/>
    <property type="match status" value="1"/>
</dbReference>
<keyword evidence="3" id="KW-1133">Transmembrane helix</keyword>
<organism evidence="5 6">
    <name type="scientific">Dibothriocephalus latus</name>
    <name type="common">Fish tapeworm</name>
    <name type="synonym">Diphyllobothrium latum</name>
    <dbReference type="NCBI Taxonomy" id="60516"/>
    <lineage>
        <taxon>Eukaryota</taxon>
        <taxon>Metazoa</taxon>
        <taxon>Spiralia</taxon>
        <taxon>Lophotrochozoa</taxon>
        <taxon>Platyhelminthes</taxon>
        <taxon>Cestoda</taxon>
        <taxon>Eucestoda</taxon>
        <taxon>Diphyllobothriidea</taxon>
        <taxon>Diphyllobothriidae</taxon>
        <taxon>Dibothriocephalus</taxon>
    </lineage>
</organism>
<dbReference type="PROSITE" id="PS50084">
    <property type="entry name" value="KH_TYPE_1"/>
    <property type="match status" value="1"/>
</dbReference>
<dbReference type="InterPro" id="IPR036612">
    <property type="entry name" value="KH_dom_type_1_sf"/>
</dbReference>
<proteinExistence type="predicted"/>
<evidence type="ECO:0000313" key="6">
    <source>
        <dbReference type="Proteomes" id="UP000281553"/>
    </source>
</evidence>
<sequence>MIFRVESYVTDTHVFGLVFEINFFLFIILASPIHLKVLIPAIAAGGVIGKDGEAIERIQKESGAKVKMSKRNDFYPGTLERVCLIIGSLEAVATTHVFVMERIYEKPDASAQSVDGRLTLERHKQVSFILPHFSKIYPPLYLC</sequence>
<dbReference type="SUPFAM" id="SSF54791">
    <property type="entry name" value="Eukaryotic type KH-domain (KH-domain type I)"/>
    <property type="match status" value="1"/>
</dbReference>
<dbReference type="OrthoDB" id="441329at2759"/>
<dbReference type="InterPro" id="IPR004087">
    <property type="entry name" value="KH_dom"/>
</dbReference>
<evidence type="ECO:0000256" key="3">
    <source>
        <dbReference type="SAM" id="Phobius"/>
    </source>
</evidence>
<evidence type="ECO:0000256" key="1">
    <source>
        <dbReference type="ARBA" id="ARBA00022737"/>
    </source>
</evidence>
<dbReference type="PANTHER" id="PTHR10288">
    <property type="entry name" value="KH DOMAIN CONTAINING RNA BINDING PROTEIN"/>
    <property type="match status" value="1"/>
</dbReference>
<evidence type="ECO:0000313" key="5">
    <source>
        <dbReference type="EMBL" id="VDK71871.1"/>
    </source>
</evidence>
<dbReference type="InterPro" id="IPR004088">
    <property type="entry name" value="KH_dom_type_1"/>
</dbReference>
<gene>
    <name evidence="5" type="ORF">DILT_LOCUS2366</name>
</gene>